<protein>
    <submittedName>
        <fullName evidence="1">Uncharacterized protein</fullName>
    </submittedName>
</protein>
<evidence type="ECO:0000313" key="1">
    <source>
        <dbReference type="EMBL" id="GKX66022.1"/>
    </source>
</evidence>
<comment type="caution">
    <text evidence="1">The sequence shown here is derived from an EMBL/GenBank/DDBJ whole genome shotgun (WGS) entry which is preliminary data.</text>
</comment>
<sequence>MRKKNKVNDEKLKIYLITFSLFILFSTIALSIKFSKTNNQNIIDSDITVLKDNWILSEDNKKDKTSISLPESLKYKKNTTIYLTQILKKSNKLDRNSICLYLGFSNVIVYLDNKVLYKYSNNDYELYLNKAKNTFHMINLPTDFDGKKLTLEFHMLQNSSLSYEIQAPIVGNKLSICFNLLKKQSLLIFVLFFVVNFVLLIILILSLKIVIGRENLSHLFYVGMFSLLSSMYTLSESSILQLLTPNTYLINILTFMPLLLLPIPILMIVLKNIHYRYKNFLSYIIYLVLINFYVQCLINFLGILDFRKMLLATHFVITTAILSFIYTTVRTWKQKTIEAKCFTFSLMPLFFVTVLDFFLYYFDIESVNIAFFEAALLLFVVFQVIYIIDYFLKYYRQSVQFATYKEMAYTDIMTSIGNRTRFQKEIEYMDSNKYEFSSIWCILMDLNNLKKTNDNLGHASGDELIKNFANILKDSCKHKGNCYRTGGDEFIALFKNTSQLEIEKFIKDLNYKIEEFNYNNVVKISVALGYDEYKSGIDENISQLISRADKLMYKNKLLMKSKKVKE</sequence>
<evidence type="ECO:0000313" key="2">
    <source>
        <dbReference type="Proteomes" id="UP001058074"/>
    </source>
</evidence>
<name>A0ACB5RA06_9CLOT</name>
<proteinExistence type="predicted"/>
<reference evidence="1" key="1">
    <citation type="journal article" date="2025" name="Int. J. Syst. Evol. Microbiol.">
        <title>Inconstantimicrobium mannanitabidum sp. nov., a novel member of the family Clostridiaceae isolated from anoxic soil under the treatment of reductive soil disinfestation.</title>
        <authorList>
            <person name="Ueki A."/>
            <person name="Tonouchi A."/>
            <person name="Honma S."/>
            <person name="Kaku N."/>
            <person name="Ueki K."/>
        </authorList>
    </citation>
    <scope>NUCLEOTIDE SEQUENCE</scope>
    <source>
        <strain evidence="1">TW13</strain>
    </source>
</reference>
<dbReference type="Proteomes" id="UP001058074">
    <property type="component" value="Unassembled WGS sequence"/>
</dbReference>
<organism evidence="1 2">
    <name type="scientific">Inconstantimicrobium mannanitabidum</name>
    <dbReference type="NCBI Taxonomy" id="1604901"/>
    <lineage>
        <taxon>Bacteria</taxon>
        <taxon>Bacillati</taxon>
        <taxon>Bacillota</taxon>
        <taxon>Clostridia</taxon>
        <taxon>Eubacteriales</taxon>
        <taxon>Clostridiaceae</taxon>
        <taxon>Inconstantimicrobium</taxon>
    </lineage>
</organism>
<keyword evidence="2" id="KW-1185">Reference proteome</keyword>
<gene>
    <name evidence="1" type="ORF">rsdtw13_12800</name>
</gene>
<dbReference type="EMBL" id="BROD01000001">
    <property type="protein sequence ID" value="GKX66022.1"/>
    <property type="molecule type" value="Genomic_DNA"/>
</dbReference>
<accession>A0ACB5RA06</accession>